<dbReference type="InterPro" id="IPR006800">
    <property type="entry name" value="Pellino_fam"/>
</dbReference>
<protein>
    <submittedName>
        <fullName evidence="5">PELI1</fullName>
    </submittedName>
</protein>
<dbReference type="OrthoDB" id="8801906at2759"/>
<evidence type="ECO:0000313" key="5">
    <source>
        <dbReference type="EMBL" id="KAF6027731.1"/>
    </source>
</evidence>
<reference evidence="5" key="1">
    <citation type="submission" date="2020-06" db="EMBL/GenBank/DDBJ databases">
        <title>Draft genome of Bugula neritina, a colonial animal packing powerful symbionts and potential medicines.</title>
        <authorList>
            <person name="Rayko M."/>
        </authorList>
    </citation>
    <scope>NUCLEOTIDE SEQUENCE [LARGE SCALE GENOMIC DNA]</scope>
    <source>
        <strain evidence="5">Kwan_BN1</strain>
    </source>
</reference>
<evidence type="ECO:0000313" key="6">
    <source>
        <dbReference type="Proteomes" id="UP000593567"/>
    </source>
</evidence>
<dbReference type="InterPro" id="IPR048334">
    <property type="entry name" value="Pellino_FHA"/>
</dbReference>
<dbReference type="GO" id="GO:0008592">
    <property type="term" value="P:regulation of Toll signaling pathway"/>
    <property type="evidence" value="ECO:0007669"/>
    <property type="project" value="InterPro"/>
</dbReference>
<dbReference type="Pfam" id="PF20723">
    <property type="entry name" value="Pellino_RING"/>
    <property type="match status" value="1"/>
</dbReference>
<evidence type="ECO:0000256" key="1">
    <source>
        <dbReference type="ARBA" id="ARBA00005639"/>
    </source>
</evidence>
<dbReference type="PANTHER" id="PTHR12098:SF2">
    <property type="entry name" value="PROTEIN PELLINO"/>
    <property type="match status" value="1"/>
</dbReference>
<dbReference type="InterPro" id="IPR048335">
    <property type="entry name" value="Pellino_RING"/>
</dbReference>
<name>A0A7J7JPX8_BUGNE</name>
<keyword evidence="2" id="KW-0597">Phosphoprotein</keyword>
<dbReference type="Pfam" id="PF04710">
    <property type="entry name" value="Pellino_FHA"/>
    <property type="match status" value="1"/>
</dbReference>
<comment type="caution">
    <text evidence="5">The sequence shown here is derived from an EMBL/GenBank/DDBJ whole genome shotgun (WGS) entry which is preliminary data.</text>
</comment>
<evidence type="ECO:0000259" key="4">
    <source>
        <dbReference type="Pfam" id="PF20723"/>
    </source>
</evidence>
<proteinExistence type="inferred from homology"/>
<evidence type="ECO:0000256" key="2">
    <source>
        <dbReference type="ARBA" id="ARBA00022553"/>
    </source>
</evidence>
<feature type="domain" description="Pellino FHA" evidence="3">
    <location>
        <begin position="23"/>
        <end position="226"/>
    </location>
</feature>
<feature type="domain" description="Pellino RING" evidence="4">
    <location>
        <begin position="231"/>
        <end position="376"/>
    </location>
</feature>
<dbReference type="GO" id="GO:0061630">
    <property type="term" value="F:ubiquitin protein ligase activity"/>
    <property type="evidence" value="ECO:0007669"/>
    <property type="project" value="InterPro"/>
</dbReference>
<keyword evidence="6" id="KW-1185">Reference proteome</keyword>
<comment type="similarity">
    <text evidence="1">Belongs to the pellino family.</text>
</comment>
<sequence length="378" mass="42423">MATLEPLATQLVNYTSHKRDHSGGDKSKHSVSYTLSRTQAVVVEYEKDEHTDMFQIGRSSETPIDFVVTDTLPGSQRVPGQTQVAQSTISRFSCRICVERSPPYTARIYAAGFDQHNHIFLGEKASKWYNQRDEIDGLTTNGVLLTHPRGQFAGKDCRPGKWREVSVRGGIYSLRETRSVPSKSQKVDSESNILMDGTLIDLCGATLIWRSQKGLEQAPQIHQLEEYIEQINAARPQCPVGLTTLMLPKRSDKIDKSRQPYVYLACGHVHGSHSWKGDQNSTTRTCPMCLKEGPFVQVQVGRETSIYTDTHPLTHIFTPCAHLTSEKTARYWSSVVIPYGCQGFRAMCPYCATYLSPMDSATKANGYIKLIFQDNTEF</sequence>
<dbReference type="AlphaFoldDB" id="A0A7J7JPX8"/>
<dbReference type="EMBL" id="VXIV02002034">
    <property type="protein sequence ID" value="KAF6027731.1"/>
    <property type="molecule type" value="Genomic_DNA"/>
</dbReference>
<organism evidence="5 6">
    <name type="scientific">Bugula neritina</name>
    <name type="common">Brown bryozoan</name>
    <name type="synonym">Sertularia neritina</name>
    <dbReference type="NCBI Taxonomy" id="10212"/>
    <lineage>
        <taxon>Eukaryota</taxon>
        <taxon>Metazoa</taxon>
        <taxon>Spiralia</taxon>
        <taxon>Lophotrochozoa</taxon>
        <taxon>Bryozoa</taxon>
        <taxon>Gymnolaemata</taxon>
        <taxon>Cheilostomatida</taxon>
        <taxon>Flustrina</taxon>
        <taxon>Buguloidea</taxon>
        <taxon>Bugulidae</taxon>
        <taxon>Bugula</taxon>
    </lineage>
</organism>
<dbReference type="Proteomes" id="UP000593567">
    <property type="component" value="Unassembled WGS sequence"/>
</dbReference>
<evidence type="ECO:0000259" key="3">
    <source>
        <dbReference type="Pfam" id="PF04710"/>
    </source>
</evidence>
<dbReference type="GO" id="GO:0000209">
    <property type="term" value="P:protein polyubiquitination"/>
    <property type="evidence" value="ECO:0007669"/>
    <property type="project" value="InterPro"/>
</dbReference>
<accession>A0A7J7JPX8</accession>
<gene>
    <name evidence="5" type="ORF">EB796_013954</name>
</gene>
<dbReference type="PANTHER" id="PTHR12098">
    <property type="entry name" value="E3 UBIQUITIN-PROTEIN LIGASE PELLINO-RELATED"/>
    <property type="match status" value="1"/>
</dbReference>